<comment type="caution">
    <text evidence="7">The sequence shown here is derived from an EMBL/GenBank/DDBJ whole genome shotgun (WGS) entry which is preliminary data.</text>
</comment>
<sequence length="323" mass="37011">MLQLFHFKWVSVVYFMYFVLSMLKNFMKNFFLLFLFKPTQVQWMLLIFPPFLIINFLRSIKSISIISTIGNILCFISFGYIFQYLIRIENKTIKLLPGITDFEGVMAACGSILYSFEGQAMVLPLENKLKKPSQMVGIFGILSIGLFFVSLVLAMSGFLGFIAFGQNVRGSITLNLPQNNIQFSILRLALTIVIYLGFVIQMYVIVDMFWPLLCKKLEKKRRNIFNNFKLFIELGLRTFLIIITTIVVPNLEEIIPLVGVTTGMLLAFLIPSLLDILTWLPIRIKRKEYKLAIILLIEDVIMALIGIFGLIAGLQANLIKIFN</sequence>
<keyword evidence="8" id="KW-1185">Reference proteome</keyword>
<dbReference type="Proteomes" id="UP000605970">
    <property type="component" value="Unassembled WGS sequence"/>
</dbReference>
<feature type="transmembrane region" description="Helical" evidence="5">
    <location>
        <begin position="30"/>
        <end position="57"/>
    </location>
</feature>
<evidence type="ECO:0000259" key="6">
    <source>
        <dbReference type="Pfam" id="PF01490"/>
    </source>
</evidence>
<feature type="domain" description="Amino acid transporter transmembrane" evidence="6">
    <location>
        <begin position="12"/>
        <end position="311"/>
    </location>
</feature>
<dbReference type="GO" id="GO:0015179">
    <property type="term" value="F:L-amino acid transmembrane transporter activity"/>
    <property type="evidence" value="ECO:0007669"/>
    <property type="project" value="TreeGrafter"/>
</dbReference>
<dbReference type="Pfam" id="PF01490">
    <property type="entry name" value="Aa_trans"/>
    <property type="match status" value="1"/>
</dbReference>
<evidence type="ECO:0000256" key="4">
    <source>
        <dbReference type="ARBA" id="ARBA00023136"/>
    </source>
</evidence>
<evidence type="ECO:0000256" key="2">
    <source>
        <dbReference type="ARBA" id="ARBA00022692"/>
    </source>
</evidence>
<gene>
    <name evidence="7" type="ORF">Mgra_00004724</name>
</gene>
<evidence type="ECO:0000256" key="1">
    <source>
        <dbReference type="ARBA" id="ARBA00004141"/>
    </source>
</evidence>
<dbReference type="GO" id="GO:0005774">
    <property type="term" value="C:vacuolar membrane"/>
    <property type="evidence" value="ECO:0007669"/>
    <property type="project" value="TreeGrafter"/>
</dbReference>
<name>A0A8S9ZRE8_9BILA</name>
<dbReference type="OrthoDB" id="1684102at2759"/>
<feature type="transmembrane region" description="Helical" evidence="5">
    <location>
        <begin position="185"/>
        <end position="210"/>
    </location>
</feature>
<feature type="transmembrane region" description="Helical" evidence="5">
    <location>
        <begin position="254"/>
        <end position="280"/>
    </location>
</feature>
<accession>A0A8S9ZRE8</accession>
<protein>
    <submittedName>
        <fullName evidence="7">Aa_trans domain-containing protein</fullName>
    </submittedName>
</protein>
<feature type="transmembrane region" description="Helical" evidence="5">
    <location>
        <begin position="230"/>
        <end position="248"/>
    </location>
</feature>
<evidence type="ECO:0000313" key="8">
    <source>
        <dbReference type="Proteomes" id="UP000605970"/>
    </source>
</evidence>
<keyword evidence="4 5" id="KW-0472">Membrane</keyword>
<dbReference type="PANTHER" id="PTHR22950:SF217">
    <property type="entry name" value="AMINO ACID TRANSPORTER TRANSMEMBRANE DOMAIN-CONTAINING PROTEIN"/>
    <property type="match status" value="1"/>
</dbReference>
<dbReference type="PANTHER" id="PTHR22950">
    <property type="entry name" value="AMINO ACID TRANSPORTER"/>
    <property type="match status" value="1"/>
</dbReference>
<dbReference type="AlphaFoldDB" id="A0A8S9ZRE8"/>
<feature type="transmembrane region" description="Helical" evidence="5">
    <location>
        <begin position="292"/>
        <end position="314"/>
    </location>
</feature>
<keyword evidence="2 5" id="KW-0812">Transmembrane</keyword>
<dbReference type="InterPro" id="IPR013057">
    <property type="entry name" value="AA_transpt_TM"/>
</dbReference>
<evidence type="ECO:0000313" key="7">
    <source>
        <dbReference type="EMBL" id="KAF7635812.1"/>
    </source>
</evidence>
<feature type="transmembrane region" description="Helical" evidence="5">
    <location>
        <begin position="63"/>
        <end position="86"/>
    </location>
</feature>
<feature type="transmembrane region" description="Helical" evidence="5">
    <location>
        <begin position="138"/>
        <end position="165"/>
    </location>
</feature>
<dbReference type="EMBL" id="JABEBT010000037">
    <property type="protein sequence ID" value="KAF7635812.1"/>
    <property type="molecule type" value="Genomic_DNA"/>
</dbReference>
<keyword evidence="3 5" id="KW-1133">Transmembrane helix</keyword>
<evidence type="ECO:0000256" key="5">
    <source>
        <dbReference type="SAM" id="Phobius"/>
    </source>
</evidence>
<proteinExistence type="predicted"/>
<feature type="transmembrane region" description="Helical" evidence="5">
    <location>
        <begin position="6"/>
        <end position="23"/>
    </location>
</feature>
<organism evidence="7 8">
    <name type="scientific">Meloidogyne graminicola</name>
    <dbReference type="NCBI Taxonomy" id="189291"/>
    <lineage>
        <taxon>Eukaryota</taxon>
        <taxon>Metazoa</taxon>
        <taxon>Ecdysozoa</taxon>
        <taxon>Nematoda</taxon>
        <taxon>Chromadorea</taxon>
        <taxon>Rhabditida</taxon>
        <taxon>Tylenchina</taxon>
        <taxon>Tylenchomorpha</taxon>
        <taxon>Tylenchoidea</taxon>
        <taxon>Meloidogynidae</taxon>
        <taxon>Meloidogyninae</taxon>
        <taxon>Meloidogyne</taxon>
    </lineage>
</organism>
<evidence type="ECO:0000256" key="3">
    <source>
        <dbReference type="ARBA" id="ARBA00022989"/>
    </source>
</evidence>
<comment type="subcellular location">
    <subcellularLocation>
        <location evidence="1">Membrane</location>
        <topology evidence="1">Multi-pass membrane protein</topology>
    </subcellularLocation>
</comment>
<reference evidence="7" key="1">
    <citation type="journal article" date="2020" name="Ecol. Evol.">
        <title>Genome structure and content of the rice root-knot nematode (Meloidogyne graminicola).</title>
        <authorList>
            <person name="Phan N.T."/>
            <person name="Danchin E.G.J."/>
            <person name="Klopp C."/>
            <person name="Perfus-Barbeoch L."/>
            <person name="Kozlowski D.K."/>
            <person name="Koutsovoulos G.D."/>
            <person name="Lopez-Roques C."/>
            <person name="Bouchez O."/>
            <person name="Zahm M."/>
            <person name="Besnard G."/>
            <person name="Bellafiore S."/>
        </authorList>
    </citation>
    <scope>NUCLEOTIDE SEQUENCE</scope>
    <source>
        <strain evidence="7">VN-18</strain>
    </source>
</reference>